<evidence type="ECO:0000313" key="2">
    <source>
        <dbReference type="EMBL" id="GMR43955.1"/>
    </source>
</evidence>
<dbReference type="Proteomes" id="UP001328107">
    <property type="component" value="Unassembled WGS sequence"/>
</dbReference>
<keyword evidence="3" id="KW-1185">Reference proteome</keyword>
<protein>
    <submittedName>
        <fullName evidence="2">Uncharacterized protein</fullName>
    </submittedName>
</protein>
<evidence type="ECO:0000256" key="1">
    <source>
        <dbReference type="SAM" id="Phobius"/>
    </source>
</evidence>
<keyword evidence="1" id="KW-1133">Transmembrane helix</keyword>
<accession>A0AAN5CFB1</accession>
<reference evidence="3" key="1">
    <citation type="submission" date="2022-10" db="EMBL/GenBank/DDBJ databases">
        <title>Genome assembly of Pristionchus species.</title>
        <authorList>
            <person name="Yoshida K."/>
            <person name="Sommer R.J."/>
        </authorList>
    </citation>
    <scope>NUCLEOTIDE SEQUENCE [LARGE SCALE GENOMIC DNA]</scope>
    <source>
        <strain evidence="3">RS5460</strain>
    </source>
</reference>
<keyword evidence="1" id="KW-0472">Membrane</keyword>
<proteinExistence type="predicted"/>
<feature type="non-terminal residue" evidence="2">
    <location>
        <position position="1"/>
    </location>
</feature>
<dbReference type="AlphaFoldDB" id="A0AAN5CFB1"/>
<feature type="non-terminal residue" evidence="2">
    <location>
        <position position="112"/>
    </location>
</feature>
<evidence type="ECO:0000313" key="3">
    <source>
        <dbReference type="Proteomes" id="UP001328107"/>
    </source>
</evidence>
<gene>
    <name evidence="2" type="ORF">PMAYCL1PPCAC_14150</name>
</gene>
<comment type="caution">
    <text evidence="2">The sequence shown here is derived from an EMBL/GenBank/DDBJ whole genome shotgun (WGS) entry which is preliminary data.</text>
</comment>
<dbReference type="EMBL" id="BTRK01000003">
    <property type="protein sequence ID" value="GMR43955.1"/>
    <property type="molecule type" value="Genomic_DNA"/>
</dbReference>
<feature type="transmembrane region" description="Helical" evidence="1">
    <location>
        <begin position="6"/>
        <end position="29"/>
    </location>
</feature>
<sequence>IGSIIGIGIGVFLIIALFIGGFIAFTYLIRRRNGTESNFLTGMPNHSSLSIYKGRHTEHDSKETIHGEEDTLIKKDSPISNSLKLISAYSPSKLLEDENAAIDSGKHQLLKD</sequence>
<name>A0AAN5CFB1_9BILA</name>
<keyword evidence="1" id="KW-0812">Transmembrane</keyword>
<organism evidence="2 3">
    <name type="scientific">Pristionchus mayeri</name>
    <dbReference type="NCBI Taxonomy" id="1317129"/>
    <lineage>
        <taxon>Eukaryota</taxon>
        <taxon>Metazoa</taxon>
        <taxon>Ecdysozoa</taxon>
        <taxon>Nematoda</taxon>
        <taxon>Chromadorea</taxon>
        <taxon>Rhabditida</taxon>
        <taxon>Rhabditina</taxon>
        <taxon>Diplogasteromorpha</taxon>
        <taxon>Diplogasteroidea</taxon>
        <taxon>Neodiplogasteridae</taxon>
        <taxon>Pristionchus</taxon>
    </lineage>
</organism>